<dbReference type="InterPro" id="IPR004107">
    <property type="entry name" value="Integrase_SAM-like_N"/>
</dbReference>
<gene>
    <name evidence="3" type="ORF">M8H41_11635</name>
</gene>
<name>A0ABT8QTW5_9FIRM</name>
<organism evidence="3 4">
    <name type="scientific">Desulfosporosinus nitroreducens</name>
    <dbReference type="NCBI Taxonomy" id="2018668"/>
    <lineage>
        <taxon>Bacteria</taxon>
        <taxon>Bacillati</taxon>
        <taxon>Bacillota</taxon>
        <taxon>Clostridia</taxon>
        <taxon>Eubacteriales</taxon>
        <taxon>Desulfitobacteriaceae</taxon>
        <taxon>Desulfosporosinus</taxon>
    </lineage>
</organism>
<evidence type="ECO:0000313" key="3">
    <source>
        <dbReference type="EMBL" id="MDO0823503.1"/>
    </source>
</evidence>
<dbReference type="RefSeq" id="WP_302048845.1">
    <property type="nucleotide sequence ID" value="NZ_JAMJEV010000008.1"/>
</dbReference>
<keyword evidence="4" id="KW-1185">Reference proteome</keyword>
<evidence type="ECO:0000313" key="4">
    <source>
        <dbReference type="Proteomes" id="UP001176021"/>
    </source>
</evidence>
<accession>A0ABT8QTW5</accession>
<dbReference type="Pfam" id="PF02899">
    <property type="entry name" value="Phage_int_SAM_1"/>
    <property type="match status" value="1"/>
</dbReference>
<evidence type="ECO:0000256" key="1">
    <source>
        <dbReference type="ARBA" id="ARBA00008857"/>
    </source>
</evidence>
<evidence type="ECO:0000259" key="2">
    <source>
        <dbReference type="Pfam" id="PF02899"/>
    </source>
</evidence>
<proteinExistence type="inferred from homology"/>
<feature type="domain" description="Integrase SAM-like N-terminal" evidence="2">
    <location>
        <begin position="46"/>
        <end position="109"/>
    </location>
</feature>
<protein>
    <recommendedName>
        <fullName evidence="2">Integrase SAM-like N-terminal domain-containing protein</fullName>
    </recommendedName>
</protein>
<dbReference type="SUPFAM" id="SSF47823">
    <property type="entry name" value="lambda integrase-like, N-terminal domain"/>
    <property type="match status" value="1"/>
</dbReference>
<comment type="similarity">
    <text evidence="1">Belongs to the 'phage' integrase family.</text>
</comment>
<dbReference type="EMBL" id="JAMJEV010000008">
    <property type="protein sequence ID" value="MDO0823503.1"/>
    <property type="molecule type" value="Genomic_DNA"/>
</dbReference>
<sequence length="203" mass="23607">MSRKKVPSPKYQVQEALKNQIRFGQSKYQAKLNREPGQRAPEGVFSYSTHDVYVLRGESFLKWAREEHGEKWLAGAEQYAHEYLRQRVDQNHSAWTLQQERAALRKIYQNQDLAKDVQLPERRKMDIARSRGPKPSDVNFSESKNQGLVDFSKATGLRRMELKALKIEQVQVKPDGTVVLWASRGRVEEFGMFQYLPGTRRPS</sequence>
<reference evidence="3" key="1">
    <citation type="submission" date="2022-05" db="EMBL/GenBank/DDBJ databases">
        <title>Expanded diversity of anoxic marine methylotrophy in a Black Sea sulfate reducing microorganism.</title>
        <authorList>
            <person name="Fischer P.Q."/>
            <person name="Stams A.J.M."/>
            <person name="Villanueva L."/>
            <person name="Sousa D.Z."/>
        </authorList>
    </citation>
    <scope>NUCLEOTIDE SEQUENCE</scope>
    <source>
        <strain evidence="3">P130</strain>
    </source>
</reference>
<comment type="caution">
    <text evidence="3">The sequence shown here is derived from an EMBL/GenBank/DDBJ whole genome shotgun (WGS) entry which is preliminary data.</text>
</comment>
<dbReference type="Proteomes" id="UP001176021">
    <property type="component" value="Unassembled WGS sequence"/>
</dbReference>